<reference evidence="2" key="1">
    <citation type="submission" date="2012-03" db="EMBL/GenBank/DDBJ databases">
        <authorList>
            <person name="Johnson S.L."/>
            <person name="Sims D."/>
            <person name="Han S."/>
            <person name="Bruce D.C."/>
            <person name="Dasch G.A."/>
        </authorList>
    </citation>
    <scope>NUCLEOTIDE SEQUENCE [LARGE SCALE GENOMIC DNA]</scope>
    <source>
        <strain evidence="2">TH1527</strain>
    </source>
</reference>
<dbReference type="Proteomes" id="UP000007581">
    <property type="component" value="Chromosome"/>
</dbReference>
<gene>
    <name evidence="2" type="ORF">RTTH1527_02395</name>
</gene>
<keyword evidence="3" id="KW-1185">Reference proteome</keyword>
<sequence length="201" mass="23306">MPYFYKLRKKIWKSVYLLIILGMLYIGYILIQNGYMNEKNDINVTKKNLNLRNNKNYDLKYNVILQDSIFEGVNKNLNAYKIKTERAIKESGNKYKLDIINAIYSIKQDQTLIITAKEGFLDQESNTLDLKNDIKLFVDEIIFNTNNARINLVNQNINGNSSAKLIYKNSSITSDSFNTMNENNIIIFKGNVSTIIDLSDY</sequence>
<keyword evidence="1" id="KW-0472">Membrane</keyword>
<evidence type="ECO:0000313" key="3">
    <source>
        <dbReference type="Proteomes" id="UP000007581"/>
    </source>
</evidence>
<dbReference type="Gene3D" id="2.60.450.10">
    <property type="entry name" value="Lipopolysaccharide (LPS) transport protein A like domain"/>
    <property type="match status" value="1"/>
</dbReference>
<evidence type="ECO:0000256" key="1">
    <source>
        <dbReference type="SAM" id="Phobius"/>
    </source>
</evidence>
<name>A0ABN4AEI1_RICTP</name>
<dbReference type="InterPro" id="IPR010664">
    <property type="entry name" value="LipoPS_assembly_LptC-rel"/>
</dbReference>
<dbReference type="RefSeq" id="WP_011190945.1">
    <property type="nucleotide sequence ID" value="NC_017066.1"/>
</dbReference>
<accession>A0ABN4AEI1</accession>
<proteinExistence type="predicted"/>
<evidence type="ECO:0008006" key="4">
    <source>
        <dbReference type="Google" id="ProtNLM"/>
    </source>
</evidence>
<organism evidence="2 3">
    <name type="scientific">Rickettsia typhi str. TH1527</name>
    <dbReference type="NCBI Taxonomy" id="1003201"/>
    <lineage>
        <taxon>Bacteria</taxon>
        <taxon>Pseudomonadati</taxon>
        <taxon>Pseudomonadota</taxon>
        <taxon>Alphaproteobacteria</taxon>
        <taxon>Rickettsiales</taxon>
        <taxon>Rickettsiaceae</taxon>
        <taxon>Rickettsieae</taxon>
        <taxon>Rickettsia</taxon>
        <taxon>typhus group</taxon>
    </lineage>
</organism>
<keyword evidence="1" id="KW-0812">Transmembrane</keyword>
<evidence type="ECO:0000313" key="2">
    <source>
        <dbReference type="EMBL" id="AFE54344.1"/>
    </source>
</evidence>
<feature type="transmembrane region" description="Helical" evidence="1">
    <location>
        <begin position="12"/>
        <end position="31"/>
    </location>
</feature>
<dbReference type="Pfam" id="PF06835">
    <property type="entry name" value="LptC"/>
    <property type="match status" value="1"/>
</dbReference>
<keyword evidence="1" id="KW-1133">Transmembrane helix</keyword>
<protein>
    <recommendedName>
        <fullName evidence="4">LPS export ABC transporter periplasmic protein LptC</fullName>
    </recommendedName>
</protein>
<dbReference type="EMBL" id="CP003397">
    <property type="protein sequence ID" value="AFE54344.1"/>
    <property type="molecule type" value="Genomic_DNA"/>
</dbReference>